<evidence type="ECO:0000313" key="15">
    <source>
        <dbReference type="Proteomes" id="UP001437256"/>
    </source>
</evidence>
<evidence type="ECO:0000256" key="1">
    <source>
        <dbReference type="ARBA" id="ARBA00004123"/>
    </source>
</evidence>
<dbReference type="Pfam" id="PF22536">
    <property type="entry name" value="WHD_POLR3C"/>
    <property type="match status" value="1"/>
</dbReference>
<dbReference type="PANTHER" id="PTHR12949">
    <property type="entry name" value="RNA POLYMERASE III DNA DIRECTED -RELATED"/>
    <property type="match status" value="1"/>
</dbReference>
<evidence type="ECO:0000256" key="2">
    <source>
        <dbReference type="ARBA" id="ARBA00006835"/>
    </source>
</evidence>
<comment type="function">
    <text evidence="8 9">DNA-dependent RNA polymerase catalyzes the transcription of DNA into RNA using the four ribonucleoside triphosphates as substrates. Specific core component of RNA polymerase III which synthesizes small RNAs, such as 5S rRNA and tRNAs.</text>
</comment>
<comment type="subunit">
    <text evidence="3 9">Component of the RNA polymerase III (Pol III) complex consisting of 17 subunits.</text>
</comment>
<name>A0ABR2ZIH0_9AGAR</name>
<dbReference type="InterPro" id="IPR036388">
    <property type="entry name" value="WH-like_DNA-bd_sf"/>
</dbReference>
<evidence type="ECO:0000259" key="13">
    <source>
        <dbReference type="Pfam" id="PF22536"/>
    </source>
</evidence>
<comment type="subcellular location">
    <subcellularLocation>
        <location evidence="1 9">Nucleus</location>
    </subcellularLocation>
</comment>
<evidence type="ECO:0000256" key="5">
    <source>
        <dbReference type="ARBA" id="ARBA00022478"/>
    </source>
</evidence>
<dbReference type="Pfam" id="PF08221">
    <property type="entry name" value="HTH_9"/>
    <property type="match status" value="1"/>
</dbReference>
<keyword evidence="5 9" id="KW-0240">DNA-directed RNA polymerase</keyword>
<dbReference type="PANTHER" id="PTHR12949:SF0">
    <property type="entry name" value="DNA-DIRECTED RNA POLYMERASE III SUBUNIT RPC3"/>
    <property type="match status" value="1"/>
</dbReference>
<keyword evidence="15" id="KW-1185">Reference proteome</keyword>
<dbReference type="InterPro" id="IPR036390">
    <property type="entry name" value="WH_DNA-bd_sf"/>
</dbReference>
<protein>
    <recommendedName>
        <fullName evidence="4 9">DNA-directed RNA polymerase III subunit RPC3</fullName>
        <shortName evidence="9">RNA polymerase III subunit C3</shortName>
    </recommendedName>
</protein>
<dbReference type="Pfam" id="PF05645">
    <property type="entry name" value="RNA_pol_Rpc82"/>
    <property type="match status" value="1"/>
</dbReference>
<evidence type="ECO:0000259" key="11">
    <source>
        <dbReference type="Pfam" id="PF05645"/>
    </source>
</evidence>
<sequence>MADAPTRRLCAQIITTHFGPLTAKVAETLLTRGRLTFPTLVRFSQLKPRTVRTSILVLVQHGCLWHATEDADEVLEFNIEECLNRLSFGFYAYQAQMLFGDAALEIVQLILDHGKLRPPDIMSYLVYDERKGNAVYTQALHTLVSNHYLKPSTILSHVSPRDKRIQYEADERAKLTGLPTSKQLREAKEAAYARLKREEEDAEKVGLKRKAPEVVPKSKKRKAMSSTTEPTDDTIVDETVYFRVNHERFKIHLRNTLIERAARERFNDGAALVVHAALELTLSKQMSLEDVRSDPISVSNIIVRLNSADDEDTLVSGLVQSSSKTPSAAACIKEYVGMLASADNPTPAGRASSFLTFTSGGGSSSSQNNKIQVDFEVLARRLRRRLLEDITLEKHGPSGLRIVRLLLSLPTAEGKLDEKQIAKTVMMAAKDVRPLLTALTADGLVCTVEVPKSADRNPTRMFYLWYVDVERALIGILGGLYKTLYNISARRQAERDDPMLVAVLEKRERTDVKEDESLLSPLERDMIRSWEEKEERLGVLEGRLQECVFIVRELGKAGGVESDAT</sequence>
<dbReference type="InterPro" id="IPR008806">
    <property type="entry name" value="RNA_pol_III_Rpc82_C"/>
</dbReference>
<dbReference type="InterPro" id="IPR013197">
    <property type="entry name" value="RNA_pol_III_RPC82-rel_HTH"/>
</dbReference>
<evidence type="ECO:0000256" key="9">
    <source>
        <dbReference type="RuleBase" id="RU367076"/>
    </source>
</evidence>
<keyword evidence="6 9" id="KW-0804">Transcription</keyword>
<comment type="similarity">
    <text evidence="2 9">Belongs to the RNA polymerase beta chain family.</text>
</comment>
<evidence type="ECO:0000256" key="6">
    <source>
        <dbReference type="ARBA" id="ARBA00023163"/>
    </source>
</evidence>
<proteinExistence type="inferred from homology"/>
<comment type="caution">
    <text evidence="14">The sequence shown here is derived from an EMBL/GenBank/DDBJ whole genome shotgun (WGS) entry which is preliminary data.</text>
</comment>
<dbReference type="InterPro" id="IPR055207">
    <property type="entry name" value="POLR3C_WHD"/>
</dbReference>
<evidence type="ECO:0000256" key="7">
    <source>
        <dbReference type="ARBA" id="ARBA00023242"/>
    </source>
</evidence>
<evidence type="ECO:0000259" key="12">
    <source>
        <dbReference type="Pfam" id="PF08221"/>
    </source>
</evidence>
<evidence type="ECO:0000313" key="14">
    <source>
        <dbReference type="EMBL" id="KAL0061108.1"/>
    </source>
</evidence>
<gene>
    <name evidence="14" type="primary">RPC82</name>
    <name evidence="14" type="ORF">AAF712_012102</name>
</gene>
<evidence type="ECO:0000256" key="10">
    <source>
        <dbReference type="SAM" id="MobiDB-lite"/>
    </source>
</evidence>
<dbReference type="Gene3D" id="1.10.10.10">
    <property type="entry name" value="Winged helix-like DNA-binding domain superfamily/Winged helix DNA-binding domain"/>
    <property type="match status" value="3"/>
</dbReference>
<keyword evidence="7 9" id="KW-0539">Nucleus</keyword>
<feature type="domain" description="RNA polymerase III subunit RPC82-related helix-turn-helix" evidence="12">
    <location>
        <begin position="9"/>
        <end position="64"/>
    </location>
</feature>
<organism evidence="14 15">
    <name type="scientific">Marasmius tenuissimus</name>
    <dbReference type="NCBI Taxonomy" id="585030"/>
    <lineage>
        <taxon>Eukaryota</taxon>
        <taxon>Fungi</taxon>
        <taxon>Dikarya</taxon>
        <taxon>Basidiomycota</taxon>
        <taxon>Agaricomycotina</taxon>
        <taxon>Agaricomycetes</taxon>
        <taxon>Agaricomycetidae</taxon>
        <taxon>Agaricales</taxon>
        <taxon>Marasmiineae</taxon>
        <taxon>Marasmiaceae</taxon>
        <taxon>Marasmius</taxon>
    </lineage>
</organism>
<feature type="domain" description="RNA polymerase III Rpc82 C -terminal" evidence="11">
    <location>
        <begin position="139"/>
        <end position="305"/>
    </location>
</feature>
<dbReference type="EMBL" id="JBBXMP010000148">
    <property type="protein sequence ID" value="KAL0061108.1"/>
    <property type="molecule type" value="Genomic_DNA"/>
</dbReference>
<feature type="domain" description="DNA-directed RNA polymerase III subunit RPC3 winged-helix" evidence="13">
    <location>
        <begin position="387"/>
        <end position="467"/>
    </location>
</feature>
<dbReference type="Proteomes" id="UP001437256">
    <property type="component" value="Unassembled WGS sequence"/>
</dbReference>
<dbReference type="InterPro" id="IPR039748">
    <property type="entry name" value="RPC3"/>
</dbReference>
<evidence type="ECO:0000256" key="4">
    <source>
        <dbReference type="ARBA" id="ARBA00016689"/>
    </source>
</evidence>
<evidence type="ECO:0000256" key="8">
    <source>
        <dbReference type="ARBA" id="ARBA00025127"/>
    </source>
</evidence>
<feature type="region of interest" description="Disordered" evidence="10">
    <location>
        <begin position="211"/>
        <end position="230"/>
    </location>
</feature>
<evidence type="ECO:0000256" key="3">
    <source>
        <dbReference type="ARBA" id="ARBA00011206"/>
    </source>
</evidence>
<reference evidence="14 15" key="1">
    <citation type="submission" date="2024-05" db="EMBL/GenBank/DDBJ databases">
        <title>A draft genome resource for the thread blight pathogen Marasmius tenuissimus strain MS-2.</title>
        <authorList>
            <person name="Yulfo-Soto G.E."/>
            <person name="Baruah I.K."/>
            <person name="Amoako-Attah I."/>
            <person name="Bukari Y."/>
            <person name="Meinhardt L.W."/>
            <person name="Bailey B.A."/>
            <person name="Cohen S.P."/>
        </authorList>
    </citation>
    <scope>NUCLEOTIDE SEQUENCE [LARGE SCALE GENOMIC DNA]</scope>
    <source>
        <strain evidence="14 15">MS-2</strain>
    </source>
</reference>
<dbReference type="SUPFAM" id="SSF46785">
    <property type="entry name" value="Winged helix' DNA-binding domain"/>
    <property type="match status" value="1"/>
</dbReference>
<accession>A0ABR2ZIH0</accession>